<dbReference type="EMBL" id="FXSZ01000012">
    <property type="protein sequence ID" value="SMO79875.1"/>
    <property type="molecule type" value="Genomic_DNA"/>
</dbReference>
<keyword evidence="3" id="KW-1185">Reference proteome</keyword>
<feature type="domain" description="Glucose/Sorbosone dehydrogenase" evidence="1">
    <location>
        <begin position="74"/>
        <end position="389"/>
    </location>
</feature>
<dbReference type="Proteomes" id="UP000315971">
    <property type="component" value="Unassembled WGS sequence"/>
</dbReference>
<name>A0A521E7J6_9SPHI</name>
<evidence type="ECO:0000313" key="3">
    <source>
        <dbReference type="Proteomes" id="UP000315971"/>
    </source>
</evidence>
<dbReference type="RefSeq" id="WP_185955289.1">
    <property type="nucleotide sequence ID" value="NZ_FXSZ01000012.1"/>
</dbReference>
<organism evidence="2 3">
    <name type="scientific">Solitalea koreensis</name>
    <dbReference type="NCBI Taxonomy" id="543615"/>
    <lineage>
        <taxon>Bacteria</taxon>
        <taxon>Pseudomonadati</taxon>
        <taxon>Bacteroidota</taxon>
        <taxon>Sphingobacteriia</taxon>
        <taxon>Sphingobacteriales</taxon>
        <taxon>Sphingobacteriaceae</taxon>
        <taxon>Solitalea</taxon>
    </lineage>
</organism>
<dbReference type="AlphaFoldDB" id="A0A521E7J6"/>
<dbReference type="InterPro" id="IPR011042">
    <property type="entry name" value="6-blade_b-propeller_TolB-like"/>
</dbReference>
<dbReference type="PANTHER" id="PTHR19328:SF13">
    <property type="entry name" value="HIPL1 PROTEIN"/>
    <property type="match status" value="1"/>
</dbReference>
<protein>
    <submittedName>
        <fullName evidence="2">Glucose/arabinose dehydrogenase, beta-propeller fold</fullName>
    </submittedName>
</protein>
<dbReference type="Gene3D" id="2.120.10.30">
    <property type="entry name" value="TolB, C-terminal domain"/>
    <property type="match status" value="1"/>
</dbReference>
<dbReference type="InterPro" id="IPR012938">
    <property type="entry name" value="Glc/Sorbosone_DH"/>
</dbReference>
<proteinExistence type="predicted"/>
<sequence length="405" mass="44299">MKKLFFLLAILTMATCKKDSIDTDAINPTDTVVTTKPTDTATNPIDTTINPIDTTINPIDTTYTLIVSTLATGLDTPWEMAALPDGRVLVTERPGRIRVITNGTLSPTLWMDLTSIVKENGESGLMGISADPDFSTNKYVYVAYAYTNASGKFSIRLVRLKEDAAQKGIEDKILIDNVSANSIHDGGAVKFGPDRKLYWSVGDANQPSEAQNKASLNGKILRLNSDGSIPTDNPFSNSYVYSYGHRNPQGLAWQPGSNLLFSTEHGPSGTPACCRDELNLIEPGKNYGWPTIYGTLTAAGMQNPLIYSGDNYTWAPGGIIFITQGKWKGSAVFTGLRGQSLYRVVFDPANNRKVLRIERHLENQYGRLRDVREAPNGDLWIATSNQDGRGTPMAGDDRILVLKVQ</sequence>
<evidence type="ECO:0000313" key="2">
    <source>
        <dbReference type="EMBL" id="SMO79875.1"/>
    </source>
</evidence>
<dbReference type="InterPro" id="IPR011041">
    <property type="entry name" value="Quinoprot_gluc/sorb_DH_b-prop"/>
</dbReference>
<gene>
    <name evidence="2" type="ORF">SAMN06265350_11225</name>
</gene>
<accession>A0A521E7J6</accession>
<dbReference type="PANTHER" id="PTHR19328">
    <property type="entry name" value="HEDGEHOG-INTERACTING PROTEIN"/>
    <property type="match status" value="1"/>
</dbReference>
<dbReference type="SUPFAM" id="SSF50952">
    <property type="entry name" value="Soluble quinoprotein glucose dehydrogenase"/>
    <property type="match status" value="1"/>
</dbReference>
<dbReference type="Pfam" id="PF07995">
    <property type="entry name" value="GSDH"/>
    <property type="match status" value="1"/>
</dbReference>
<reference evidence="2 3" key="1">
    <citation type="submission" date="2017-05" db="EMBL/GenBank/DDBJ databases">
        <authorList>
            <person name="Varghese N."/>
            <person name="Submissions S."/>
        </authorList>
    </citation>
    <scope>NUCLEOTIDE SEQUENCE [LARGE SCALE GENOMIC DNA]</scope>
    <source>
        <strain evidence="2 3">DSM 21342</strain>
    </source>
</reference>
<evidence type="ECO:0000259" key="1">
    <source>
        <dbReference type="Pfam" id="PF07995"/>
    </source>
</evidence>